<dbReference type="Pfam" id="PF16489">
    <property type="entry name" value="GAIN"/>
    <property type="match status" value="1"/>
</dbReference>
<feature type="transmembrane region" description="Helical" evidence="7">
    <location>
        <begin position="617"/>
        <end position="640"/>
    </location>
</feature>
<keyword evidence="4 7" id="KW-1133">Transmembrane helix</keyword>
<dbReference type="PANTHER" id="PTHR45692">
    <property type="entry name" value="G_PROTEIN_RECEP_F2_4 DOMAIN-CONTAINING PROTEIN"/>
    <property type="match status" value="1"/>
</dbReference>
<evidence type="ECO:0000256" key="5">
    <source>
        <dbReference type="ARBA" id="ARBA00023136"/>
    </source>
</evidence>
<dbReference type="Pfam" id="PF00002">
    <property type="entry name" value="7tm_2"/>
    <property type="match status" value="1"/>
</dbReference>
<organism evidence="10 11">
    <name type="scientific">Mya arenaria</name>
    <name type="common">Soft-shell clam</name>
    <dbReference type="NCBI Taxonomy" id="6604"/>
    <lineage>
        <taxon>Eukaryota</taxon>
        <taxon>Metazoa</taxon>
        <taxon>Spiralia</taxon>
        <taxon>Lophotrochozoa</taxon>
        <taxon>Mollusca</taxon>
        <taxon>Bivalvia</taxon>
        <taxon>Autobranchia</taxon>
        <taxon>Heteroconchia</taxon>
        <taxon>Euheterodonta</taxon>
        <taxon>Imparidentia</taxon>
        <taxon>Neoheterodontei</taxon>
        <taxon>Myida</taxon>
        <taxon>Myoidea</taxon>
        <taxon>Myidae</taxon>
        <taxon>Mya</taxon>
    </lineage>
</organism>
<keyword evidence="6" id="KW-1015">Disulfide bond</keyword>
<dbReference type="Gene3D" id="1.25.40.610">
    <property type="match status" value="1"/>
</dbReference>
<dbReference type="Pfam" id="PF01825">
    <property type="entry name" value="GPS"/>
    <property type="match status" value="1"/>
</dbReference>
<evidence type="ECO:0000259" key="9">
    <source>
        <dbReference type="PROSITE" id="PS50261"/>
    </source>
</evidence>
<dbReference type="InterPro" id="IPR000832">
    <property type="entry name" value="GPCR_2_secretin-like"/>
</dbReference>
<keyword evidence="5 7" id="KW-0472">Membrane</keyword>
<keyword evidence="11" id="KW-1185">Reference proteome</keyword>
<sequence length="775" mass="85221">QITQAPTGPQTISTTTPKTSTTTLTITTLATASATASMTTSTTTLTTTSSYTASATTSMTTSTTTATPKADCQIFHSMSSDTGRDFNGLQYTNYTVVDLRNCSIAYPLVFTDFDAAFRTYFADIIDLNQSSIRLYVRKEIPIGQYTNVTLMAKDPYNKTEVIAIAIRAKSVNDPPMFVGLQSTFDVAENTVVGRIVYSVTVLDPDIGDAGNITISTNSSFLTATKVNGSFLSILWSHHLALNKALDADTFQRNTSSIDVDDNAAVCQPEVTFYLPSSTYRKEYIVGDLNTHCVDRDFTPANRDIIFIVVKGNCTGYCTVLRNCSASGVYEEPRYFCTADDIVFIYQQILHGGNISTILKNLSTATSATEKSTGLFVGDIETSGQILDGIIKRINTSVSPNMTDLYVEIASNLMDESNIRSWKTIINKNGTGAETIMTKVDMYLAKLVKTVKLGQTSNCSVIQFPDADFRPRWDTDHHGSIQARCNQADGDVPYSATIYRNVSNIASVNHSSTAEQAINAPILGLSVYTNDERLMQQQVNISFQIFNKSLGNPQCSFLDTSKYQWATDGCRLIEHIESEGMVHCQCDHLTNFAILMSPSTVSSAPTPEVIKQDHALRVFTIVGCSFSIVGLVLTIIVYAIFWRTVKSGRSIHLIVLCCTFLFTYILFLSGVDKTSNKDMCTAIAVFLHYSILVVFFLMLAEGVTIALLVLRPLKKQELDSTSHRQCIDGSDTVKRIWQRILVNAVLLCIVVKFGVCGITAMARKSEIEKIKYALLI</sequence>
<protein>
    <submittedName>
        <fullName evidence="10">LPLT2-like protein</fullName>
    </submittedName>
</protein>
<name>A0ABY7ED90_MYAAR</name>
<dbReference type="Gene3D" id="2.60.40.60">
    <property type="entry name" value="Cadherins"/>
    <property type="match status" value="1"/>
</dbReference>
<evidence type="ECO:0000256" key="6">
    <source>
        <dbReference type="ARBA" id="ARBA00023157"/>
    </source>
</evidence>
<evidence type="ECO:0000256" key="1">
    <source>
        <dbReference type="ARBA" id="ARBA00004651"/>
    </source>
</evidence>
<dbReference type="InterPro" id="IPR046338">
    <property type="entry name" value="GAIN_dom_sf"/>
</dbReference>
<dbReference type="SUPFAM" id="SSF49313">
    <property type="entry name" value="Cadherin-like"/>
    <property type="match status" value="1"/>
</dbReference>
<gene>
    <name evidence="10" type="ORF">MAR_017943</name>
</gene>
<dbReference type="Proteomes" id="UP001164746">
    <property type="component" value="Chromosome 6"/>
</dbReference>
<dbReference type="InterPro" id="IPR057244">
    <property type="entry name" value="GAIN_B"/>
</dbReference>
<dbReference type="Gene3D" id="2.60.220.50">
    <property type="match status" value="1"/>
</dbReference>
<keyword evidence="2" id="KW-1003">Cell membrane</keyword>
<dbReference type="Gene3D" id="1.20.1070.10">
    <property type="entry name" value="Rhodopsin 7-helix transmembrane proteins"/>
    <property type="match status" value="1"/>
</dbReference>
<feature type="domain" description="GAIN-B" evidence="8">
    <location>
        <begin position="433"/>
        <end position="601"/>
    </location>
</feature>
<proteinExistence type="predicted"/>
<dbReference type="PROSITE" id="PS50261">
    <property type="entry name" value="G_PROTEIN_RECEP_F2_4"/>
    <property type="match status" value="1"/>
</dbReference>
<feature type="transmembrane region" description="Helical" evidence="7">
    <location>
        <begin position="652"/>
        <end position="670"/>
    </location>
</feature>
<evidence type="ECO:0000256" key="3">
    <source>
        <dbReference type="ARBA" id="ARBA00022692"/>
    </source>
</evidence>
<comment type="subcellular location">
    <subcellularLocation>
        <location evidence="1">Cell membrane</location>
        <topology evidence="1">Multi-pass membrane protein</topology>
    </subcellularLocation>
</comment>
<evidence type="ECO:0000256" key="7">
    <source>
        <dbReference type="SAM" id="Phobius"/>
    </source>
</evidence>
<keyword evidence="3 7" id="KW-0812">Transmembrane</keyword>
<reference evidence="10" key="1">
    <citation type="submission" date="2022-11" db="EMBL/GenBank/DDBJ databases">
        <title>Centuries of genome instability and evolution in soft-shell clam transmissible cancer (bioRxiv).</title>
        <authorList>
            <person name="Hart S.F.M."/>
            <person name="Yonemitsu M.A."/>
            <person name="Giersch R.M."/>
            <person name="Beal B.F."/>
            <person name="Arriagada G."/>
            <person name="Davis B.W."/>
            <person name="Ostrander E.A."/>
            <person name="Goff S.P."/>
            <person name="Metzger M.J."/>
        </authorList>
    </citation>
    <scope>NUCLEOTIDE SEQUENCE</scope>
    <source>
        <strain evidence="10">MELC-2E11</strain>
        <tissue evidence="10">Siphon/mantle</tissue>
    </source>
</reference>
<accession>A0ABY7ED90</accession>
<feature type="transmembrane region" description="Helical" evidence="7">
    <location>
        <begin position="739"/>
        <end position="761"/>
    </location>
</feature>
<evidence type="ECO:0000259" key="8">
    <source>
        <dbReference type="PROSITE" id="PS50221"/>
    </source>
</evidence>
<feature type="non-terminal residue" evidence="10">
    <location>
        <position position="1"/>
    </location>
</feature>
<dbReference type="PANTHER" id="PTHR45692:SF1">
    <property type="entry name" value="G-PROTEIN COUPLED RECEPTORS FAMILY 2 PROFILE 2 DOMAIN-CONTAINING PROTEIN"/>
    <property type="match status" value="1"/>
</dbReference>
<dbReference type="PROSITE" id="PS50221">
    <property type="entry name" value="GAIN_B"/>
    <property type="match status" value="1"/>
</dbReference>
<dbReference type="InterPro" id="IPR032471">
    <property type="entry name" value="AGRL2-4_GAIN_subdom_A"/>
</dbReference>
<dbReference type="EMBL" id="CP111017">
    <property type="protein sequence ID" value="WAR07985.1"/>
    <property type="molecule type" value="Genomic_DNA"/>
</dbReference>
<evidence type="ECO:0000256" key="2">
    <source>
        <dbReference type="ARBA" id="ARBA00022475"/>
    </source>
</evidence>
<dbReference type="InterPro" id="IPR017981">
    <property type="entry name" value="GPCR_2-like_7TM"/>
</dbReference>
<dbReference type="InterPro" id="IPR000203">
    <property type="entry name" value="GPS"/>
</dbReference>
<evidence type="ECO:0000256" key="4">
    <source>
        <dbReference type="ARBA" id="ARBA00022989"/>
    </source>
</evidence>
<dbReference type="InterPro" id="IPR015919">
    <property type="entry name" value="Cadherin-like_sf"/>
</dbReference>
<dbReference type="SMART" id="SM00303">
    <property type="entry name" value="GPS"/>
    <property type="match status" value="1"/>
</dbReference>
<feature type="transmembrane region" description="Helical" evidence="7">
    <location>
        <begin position="682"/>
        <end position="709"/>
    </location>
</feature>
<evidence type="ECO:0000313" key="10">
    <source>
        <dbReference type="EMBL" id="WAR07985.1"/>
    </source>
</evidence>
<evidence type="ECO:0000313" key="11">
    <source>
        <dbReference type="Proteomes" id="UP001164746"/>
    </source>
</evidence>
<feature type="domain" description="G-protein coupled receptors family 2 profile 2" evidence="9">
    <location>
        <begin position="615"/>
        <end position="708"/>
    </location>
</feature>